<evidence type="ECO:0000313" key="2">
    <source>
        <dbReference type="EMBL" id="AFZ55575.1"/>
    </source>
</evidence>
<protein>
    <submittedName>
        <fullName evidence="2">Uncharacterized protein</fullName>
    </submittedName>
</protein>
<dbReference type="HOGENOM" id="CLU_2192651_0_0_3"/>
<dbReference type="OrthoDB" id="495666at2"/>
<evidence type="ECO:0000256" key="1">
    <source>
        <dbReference type="SAM" id="MobiDB-lite"/>
    </source>
</evidence>
<keyword evidence="2" id="KW-0614">Plasmid</keyword>
<accession>K9ZAF4</accession>
<geneLocation type="plasmid" evidence="2 3">
    <name>pCYAN10605.01</name>
</geneLocation>
<dbReference type="KEGG" id="can:Cyan10605_3542"/>
<sequence length="108" mass="12795">MAINIPNRNTKILSQLIDGLRIIAWQEYKNENRDSEVKGLDLYELFKEEWVNHEIHKMSLAELNKFMAELRYTQADLAGVRSEYYRNRNQNNNNQNQQPIEALGNIPF</sequence>
<proteinExistence type="predicted"/>
<reference evidence="3" key="1">
    <citation type="journal article" date="2013" name="Proc. Natl. Acad. Sci. U.S.A.">
        <title>Improving the coverage of the cyanobacterial phylum using diversity-driven genome sequencing.</title>
        <authorList>
            <person name="Shih P.M."/>
            <person name="Wu D."/>
            <person name="Latifi A."/>
            <person name="Axen S.D."/>
            <person name="Fewer D.P."/>
            <person name="Talla E."/>
            <person name="Calteau A."/>
            <person name="Cai F."/>
            <person name="Tandeau de Marsac N."/>
            <person name="Rippka R."/>
            <person name="Herdman M."/>
            <person name="Sivonen K."/>
            <person name="Coursin T."/>
            <person name="Laurent T."/>
            <person name="Goodwin L."/>
            <person name="Nolan M."/>
            <person name="Davenport K.W."/>
            <person name="Han C.S."/>
            <person name="Rubin E.M."/>
            <person name="Eisen J.A."/>
            <person name="Woyke T."/>
            <person name="Gugger M."/>
            <person name="Kerfeld C.A."/>
        </authorList>
    </citation>
    <scope>NUCLEOTIDE SEQUENCE [LARGE SCALE GENOMIC DNA]</scope>
    <source>
        <strain evidence="3">PCC 10605</strain>
        <plasmid evidence="3">Plasmid pCYAN10605.01</plasmid>
    </source>
</reference>
<gene>
    <name evidence="2" type="ordered locus">Cyan10605_3542</name>
</gene>
<dbReference type="eggNOG" id="ENOG5033AW5">
    <property type="taxonomic scope" value="Bacteria"/>
</dbReference>
<dbReference type="RefSeq" id="WP_015221290.1">
    <property type="nucleotide sequence ID" value="NC_019777.1"/>
</dbReference>
<dbReference type="Proteomes" id="UP000010480">
    <property type="component" value="Plasmid pCYAN10605.01"/>
</dbReference>
<dbReference type="EMBL" id="CP003948">
    <property type="protein sequence ID" value="AFZ55575.1"/>
    <property type="molecule type" value="Genomic_DNA"/>
</dbReference>
<organism evidence="2 3">
    <name type="scientific">Cyanobacterium aponinum (strain PCC 10605)</name>
    <dbReference type="NCBI Taxonomy" id="755178"/>
    <lineage>
        <taxon>Bacteria</taxon>
        <taxon>Bacillati</taxon>
        <taxon>Cyanobacteriota</taxon>
        <taxon>Cyanophyceae</taxon>
        <taxon>Oscillatoriophycideae</taxon>
        <taxon>Chroococcales</taxon>
        <taxon>Geminocystaceae</taxon>
        <taxon>Cyanobacterium</taxon>
    </lineage>
</organism>
<dbReference type="AlphaFoldDB" id="K9ZAF4"/>
<name>K9ZAF4_CYAAP</name>
<keyword evidence="3" id="KW-1185">Reference proteome</keyword>
<feature type="compositionally biased region" description="Low complexity" evidence="1">
    <location>
        <begin position="88"/>
        <end position="98"/>
    </location>
</feature>
<feature type="region of interest" description="Disordered" evidence="1">
    <location>
        <begin position="88"/>
        <end position="108"/>
    </location>
</feature>
<evidence type="ECO:0000313" key="3">
    <source>
        <dbReference type="Proteomes" id="UP000010480"/>
    </source>
</evidence>